<dbReference type="AlphaFoldDB" id="A0A4U0UIZ7"/>
<gene>
    <name evidence="1" type="ORF">B0A54_12609</name>
</gene>
<organism evidence="1 2">
    <name type="scientific">Friedmanniomyces endolithicus</name>
    <dbReference type="NCBI Taxonomy" id="329885"/>
    <lineage>
        <taxon>Eukaryota</taxon>
        <taxon>Fungi</taxon>
        <taxon>Dikarya</taxon>
        <taxon>Ascomycota</taxon>
        <taxon>Pezizomycotina</taxon>
        <taxon>Dothideomycetes</taxon>
        <taxon>Dothideomycetidae</taxon>
        <taxon>Mycosphaerellales</taxon>
        <taxon>Teratosphaeriaceae</taxon>
        <taxon>Friedmanniomyces</taxon>
    </lineage>
</organism>
<comment type="caution">
    <text evidence="1">The sequence shown here is derived from an EMBL/GenBank/DDBJ whole genome shotgun (WGS) entry which is preliminary data.</text>
</comment>
<name>A0A4U0UIZ7_9PEZI</name>
<dbReference type="Proteomes" id="UP000310066">
    <property type="component" value="Unassembled WGS sequence"/>
</dbReference>
<dbReference type="InterPro" id="IPR011041">
    <property type="entry name" value="Quinoprot_gluc/sorb_DH_b-prop"/>
</dbReference>
<evidence type="ECO:0000313" key="1">
    <source>
        <dbReference type="EMBL" id="TKA35641.1"/>
    </source>
</evidence>
<evidence type="ECO:0000313" key="2">
    <source>
        <dbReference type="Proteomes" id="UP000310066"/>
    </source>
</evidence>
<dbReference type="OrthoDB" id="3835061at2759"/>
<reference evidence="1 2" key="1">
    <citation type="submission" date="2017-03" db="EMBL/GenBank/DDBJ databases">
        <title>Genomes of endolithic fungi from Antarctica.</title>
        <authorList>
            <person name="Coleine C."/>
            <person name="Masonjones S."/>
            <person name="Stajich J.E."/>
        </authorList>
    </citation>
    <scope>NUCLEOTIDE SEQUENCE [LARGE SCALE GENOMIC DNA]</scope>
    <source>
        <strain evidence="1 2">CCFEE 5311</strain>
    </source>
</reference>
<sequence>MTSPRGVLAFTSEGYCIERDNGKIKWRNLPSKLAAELKSAQQVFCISVGPDDDFFCAWKSTDGRPWLWNSLSNYPELKEAYDKGKDEWLESRDFSKIHCSLARNGSYYFNNSNNGATAKIAQSRNGLDVRLRKEIGSKLEDSKFVQDPQLVALGIDGSYVMLGKKGEILWDLKDHYTDLEKVLQESKSGVDHVVLSPFNGMYWFVKFKNNIAHWGDAIPKDWDMKRYG</sequence>
<accession>A0A4U0UIZ7</accession>
<protein>
    <submittedName>
        <fullName evidence="1">Uncharacterized protein</fullName>
    </submittedName>
</protein>
<dbReference type="EMBL" id="NAJP01000067">
    <property type="protein sequence ID" value="TKA35641.1"/>
    <property type="molecule type" value="Genomic_DNA"/>
</dbReference>
<dbReference type="SUPFAM" id="SSF50952">
    <property type="entry name" value="Soluble quinoprotein glucose dehydrogenase"/>
    <property type="match status" value="1"/>
</dbReference>
<proteinExistence type="predicted"/>